<evidence type="ECO:0000313" key="1">
    <source>
        <dbReference type="EMBL" id="MBA0739518.1"/>
    </source>
</evidence>
<gene>
    <name evidence="1" type="ORF">Gogos_012781</name>
</gene>
<reference evidence="1 2" key="1">
    <citation type="journal article" date="2019" name="Genome Biol. Evol.">
        <title>Insights into the evolution of the New World diploid cottons (Gossypium, subgenus Houzingenia) based on genome sequencing.</title>
        <authorList>
            <person name="Grover C.E."/>
            <person name="Arick M.A. 2nd"/>
            <person name="Thrash A."/>
            <person name="Conover J.L."/>
            <person name="Sanders W.S."/>
            <person name="Peterson D.G."/>
            <person name="Frelichowski J.E."/>
            <person name="Scheffler J.A."/>
            <person name="Scheffler B.E."/>
            <person name="Wendel J.F."/>
        </authorList>
    </citation>
    <scope>NUCLEOTIDE SEQUENCE [LARGE SCALE GENOMIC DNA]</scope>
    <source>
        <strain evidence="1">5</strain>
        <tissue evidence="1">Leaf</tissue>
    </source>
</reference>
<dbReference type="OrthoDB" id="1002461at2759"/>
<proteinExistence type="predicted"/>
<dbReference type="Proteomes" id="UP000593579">
    <property type="component" value="Unassembled WGS sequence"/>
</dbReference>
<accession>A0A7J9BTP1</accession>
<sequence length="160" mass="17971">MHDIQLEMQIEIFYNGLNSHTRNLVDASANRPFLDCTYNDAVRILKRIAQNDCQYPIHKAAQAKTTSGVIELDAITALSAQVSFLTNMIKNMQGESGVAPIQVAQQVDILTFCCEIFGYNHSYEDCSQHAENAYSISNIRNNSYGNSYNNSAHNQLFWGI</sequence>
<name>A0A7J9BTP1_GOSGO</name>
<dbReference type="AlphaFoldDB" id="A0A7J9BTP1"/>
<evidence type="ECO:0000313" key="2">
    <source>
        <dbReference type="Proteomes" id="UP000593579"/>
    </source>
</evidence>
<keyword evidence="2" id="KW-1185">Reference proteome</keyword>
<dbReference type="EMBL" id="JABEZY010000006">
    <property type="protein sequence ID" value="MBA0739518.1"/>
    <property type="molecule type" value="Genomic_DNA"/>
</dbReference>
<comment type="caution">
    <text evidence="1">The sequence shown here is derived from an EMBL/GenBank/DDBJ whole genome shotgun (WGS) entry which is preliminary data.</text>
</comment>
<protein>
    <submittedName>
        <fullName evidence="1">Uncharacterized protein</fullName>
    </submittedName>
</protein>
<organism evidence="1 2">
    <name type="scientific">Gossypium gossypioides</name>
    <name type="common">Mexican cotton</name>
    <name type="synonym">Selera gossypioides</name>
    <dbReference type="NCBI Taxonomy" id="34282"/>
    <lineage>
        <taxon>Eukaryota</taxon>
        <taxon>Viridiplantae</taxon>
        <taxon>Streptophyta</taxon>
        <taxon>Embryophyta</taxon>
        <taxon>Tracheophyta</taxon>
        <taxon>Spermatophyta</taxon>
        <taxon>Magnoliopsida</taxon>
        <taxon>eudicotyledons</taxon>
        <taxon>Gunneridae</taxon>
        <taxon>Pentapetalae</taxon>
        <taxon>rosids</taxon>
        <taxon>malvids</taxon>
        <taxon>Malvales</taxon>
        <taxon>Malvaceae</taxon>
        <taxon>Malvoideae</taxon>
        <taxon>Gossypium</taxon>
    </lineage>
</organism>